<evidence type="ECO:0000313" key="1">
    <source>
        <dbReference type="EMBL" id="KAH7918098.1"/>
    </source>
</evidence>
<keyword evidence="2" id="KW-1185">Reference proteome</keyword>
<protein>
    <submittedName>
        <fullName evidence="1">Ribonuclease H-like protein</fullName>
    </submittedName>
</protein>
<accession>A0ACB8AZ13</accession>
<reference evidence="1" key="1">
    <citation type="journal article" date="2021" name="New Phytol.">
        <title>Evolutionary innovations through gain and loss of genes in the ectomycorrhizal Boletales.</title>
        <authorList>
            <person name="Wu G."/>
            <person name="Miyauchi S."/>
            <person name="Morin E."/>
            <person name="Kuo A."/>
            <person name="Drula E."/>
            <person name="Varga T."/>
            <person name="Kohler A."/>
            <person name="Feng B."/>
            <person name="Cao Y."/>
            <person name="Lipzen A."/>
            <person name="Daum C."/>
            <person name="Hundley H."/>
            <person name="Pangilinan J."/>
            <person name="Johnson J."/>
            <person name="Barry K."/>
            <person name="LaButti K."/>
            <person name="Ng V."/>
            <person name="Ahrendt S."/>
            <person name="Min B."/>
            <person name="Choi I.G."/>
            <person name="Park H."/>
            <person name="Plett J.M."/>
            <person name="Magnuson J."/>
            <person name="Spatafora J.W."/>
            <person name="Nagy L.G."/>
            <person name="Henrissat B."/>
            <person name="Grigoriev I.V."/>
            <person name="Yang Z.L."/>
            <person name="Xu J."/>
            <person name="Martin F.M."/>
        </authorList>
    </citation>
    <scope>NUCLEOTIDE SEQUENCE</scope>
    <source>
        <strain evidence="1">KUC20120723A-06</strain>
    </source>
</reference>
<name>A0ACB8AZ13_9AGAM</name>
<evidence type="ECO:0000313" key="2">
    <source>
        <dbReference type="Proteomes" id="UP000790709"/>
    </source>
</evidence>
<dbReference type="EMBL" id="MU266855">
    <property type="protein sequence ID" value="KAH7918098.1"/>
    <property type="molecule type" value="Genomic_DNA"/>
</dbReference>
<sequence>MFSLPNTFDGSCKNNGKQNAICGSGIWFRLNDNRNTQVRIPGLRQSNQAGEIAALIIAAQIYSKYVISGLTKHIQFWEDMGWIGIQNRNLFEAAAYQLRKRAAQTTLKWIKGHSGDEGNKGADALANQGVQTPIPDNIDITIPTHFKPVQGAKLQAMTQSIAYQGIRETIITTPRRSSIINLDITRFAINAITETWETDEKIWKSCKLKPLTQTQVNSYSECFKDPHAEESMDHTLPECTQNGQNEIWSQAKDLWNNKNINWPTINLGTIMGCGLINLATPKNQNAPRNPHEESKTKGNSRLLKILISKSAHLIWATRYKHHKKQEILTQHTWTGTIQNELDLPQDWVTTREVLVGLKPPRPSPQEATRRLESPTLP</sequence>
<gene>
    <name evidence="1" type="ORF">BV22DRAFT_1108447</name>
</gene>
<comment type="caution">
    <text evidence="1">The sequence shown here is derived from an EMBL/GenBank/DDBJ whole genome shotgun (WGS) entry which is preliminary data.</text>
</comment>
<dbReference type="Proteomes" id="UP000790709">
    <property type="component" value="Unassembled WGS sequence"/>
</dbReference>
<proteinExistence type="predicted"/>
<organism evidence="1 2">
    <name type="scientific">Leucogyrophana mollusca</name>
    <dbReference type="NCBI Taxonomy" id="85980"/>
    <lineage>
        <taxon>Eukaryota</taxon>
        <taxon>Fungi</taxon>
        <taxon>Dikarya</taxon>
        <taxon>Basidiomycota</taxon>
        <taxon>Agaricomycotina</taxon>
        <taxon>Agaricomycetes</taxon>
        <taxon>Agaricomycetidae</taxon>
        <taxon>Boletales</taxon>
        <taxon>Boletales incertae sedis</taxon>
        <taxon>Leucogyrophana</taxon>
    </lineage>
</organism>